<dbReference type="Pfam" id="PF13673">
    <property type="entry name" value="Acetyltransf_10"/>
    <property type="match status" value="1"/>
</dbReference>
<accession>A0A813KZ77</accession>
<evidence type="ECO:0000256" key="3">
    <source>
        <dbReference type="PROSITE-ProRule" id="PRU00023"/>
    </source>
</evidence>
<dbReference type="PROSITE" id="PS50297">
    <property type="entry name" value="ANK_REP_REGION"/>
    <property type="match status" value="1"/>
</dbReference>
<evidence type="ECO:0000313" key="6">
    <source>
        <dbReference type="EMBL" id="CAE8716170.1"/>
    </source>
</evidence>
<feature type="region of interest" description="Disordered" evidence="4">
    <location>
        <begin position="645"/>
        <end position="665"/>
    </location>
</feature>
<dbReference type="EMBL" id="CAJNNW010032918">
    <property type="protein sequence ID" value="CAE8716170.1"/>
    <property type="molecule type" value="Genomic_DNA"/>
</dbReference>
<reference evidence="6" key="1">
    <citation type="submission" date="2021-02" db="EMBL/GenBank/DDBJ databases">
        <authorList>
            <person name="Dougan E. K."/>
            <person name="Rhodes N."/>
            <person name="Thang M."/>
            <person name="Chan C."/>
        </authorList>
    </citation>
    <scope>NUCLEOTIDE SEQUENCE</scope>
</reference>
<evidence type="ECO:0000256" key="1">
    <source>
        <dbReference type="ARBA" id="ARBA00022737"/>
    </source>
</evidence>
<evidence type="ECO:0000256" key="4">
    <source>
        <dbReference type="SAM" id="MobiDB-lite"/>
    </source>
</evidence>
<dbReference type="PANTHER" id="PTHR24171">
    <property type="entry name" value="ANKYRIN REPEAT DOMAIN-CONTAINING PROTEIN 39-RELATED"/>
    <property type="match status" value="1"/>
</dbReference>
<organism evidence="6 7">
    <name type="scientific">Polarella glacialis</name>
    <name type="common">Dinoflagellate</name>
    <dbReference type="NCBI Taxonomy" id="89957"/>
    <lineage>
        <taxon>Eukaryota</taxon>
        <taxon>Sar</taxon>
        <taxon>Alveolata</taxon>
        <taxon>Dinophyceae</taxon>
        <taxon>Suessiales</taxon>
        <taxon>Suessiaceae</taxon>
        <taxon>Polarella</taxon>
    </lineage>
</organism>
<dbReference type="InterPro" id="IPR002110">
    <property type="entry name" value="Ankyrin_rpt"/>
</dbReference>
<dbReference type="AlphaFoldDB" id="A0A813KZ77"/>
<dbReference type="Proteomes" id="UP000626109">
    <property type="component" value="Unassembled WGS sequence"/>
</dbReference>
<dbReference type="PROSITE" id="PS50088">
    <property type="entry name" value="ANK_REPEAT"/>
    <property type="match status" value="2"/>
</dbReference>
<feature type="compositionally biased region" description="Polar residues" evidence="4">
    <location>
        <begin position="237"/>
        <end position="248"/>
    </location>
</feature>
<proteinExistence type="predicted"/>
<dbReference type="GO" id="GO:0016747">
    <property type="term" value="F:acyltransferase activity, transferring groups other than amino-acyl groups"/>
    <property type="evidence" value="ECO:0007669"/>
    <property type="project" value="InterPro"/>
</dbReference>
<dbReference type="Pfam" id="PF12796">
    <property type="entry name" value="Ank_2"/>
    <property type="match status" value="1"/>
</dbReference>
<keyword evidence="2 3" id="KW-0040">ANK repeat</keyword>
<name>A0A813KZ77_POLGL</name>
<dbReference type="InterPro" id="IPR016181">
    <property type="entry name" value="Acyl_CoA_acyltransferase"/>
</dbReference>
<dbReference type="SUPFAM" id="SSF48403">
    <property type="entry name" value="Ankyrin repeat"/>
    <property type="match status" value="1"/>
</dbReference>
<evidence type="ECO:0000256" key="2">
    <source>
        <dbReference type="ARBA" id="ARBA00023043"/>
    </source>
</evidence>
<evidence type="ECO:0000259" key="5">
    <source>
        <dbReference type="PROSITE" id="PS51186"/>
    </source>
</evidence>
<keyword evidence="1" id="KW-0677">Repeat</keyword>
<gene>
    <name evidence="6" type="ORF">PGLA2088_LOCUS38947</name>
</gene>
<dbReference type="CDD" id="cd04301">
    <property type="entry name" value="NAT_SF"/>
    <property type="match status" value="1"/>
</dbReference>
<feature type="compositionally biased region" description="Basic and acidic residues" evidence="4">
    <location>
        <begin position="650"/>
        <end position="662"/>
    </location>
</feature>
<dbReference type="InterPro" id="IPR000182">
    <property type="entry name" value="GNAT_dom"/>
</dbReference>
<sequence>MATSGGARSKSNGSRSNAQQLFLRVRDGPKAFVLKALEAAVEDPDMRYGTLKQNLMFFAAARKQTEGASQIARKLADIGVDATCSDGMKQTPLFYAAKEGNEDCASFLIERRCDVNHIDKNGQTAIFYSVREGHNEMIKVLISMKASMDVQDNQGKTPLAFAAANSHKNGGGAAAELSRILSTHPNPSGRKAESQPLSQAKAMKVMAALGRANRRPPIVEPTPVPSVPSDTAGGDSVASTSQPSTVEGESSKRRRVNGNGSVGRAVQALGMSDPEAAMHAWVYPEGQSALSRLALRRGGSVPPLTSEPLLKDLEVLEEVGEYLICVPHIAHAARLRELEREFVLDHYDLFADEPWHSALSPEEWCQIVNVLHEERRALQAIENIIRGFTNGHQTLQVVHRPDPNAESFATSQIVGYVHVYRQGSNLDISHLKVERSHQRKGLGYLMLAGSVRRAEKLSWNVQALRLVAVSKNLPALTLYEKLSFERLDSPDKPESLEKGEVEWQKMGRSLQDSFRRLCVRASLRGAKPGTLLRAVLYQSPFHSQSLSSRKLQARTWVVESKLEDEVGRWRWVAKLDIVQEDAGGPLSLEPQDSLGYCNSECTTIQRACQSSLRGNEETLVEMLKKGSAVSALKKKICKKSCDKKRPKLSSWKDEPFSPRDEKEVETEDMIEKMKLETGMGMKMYKREASAATHLWGSDRTAGTSDFRFFQLVFYQCAGRLAAMALWSSSPCLRAVMSMKYAPGPPSVYAERQQFPPQRTAAPLASERSRTSLASAHPCMAAADLAVQHSLSSFEFPNSLRKLWPAVKNERAVDTKTGLFSKVESDSTALFAKDGVMNSVLRQLDRAGNGSGPCCSCGQQGCPSPLDGDVLQAARAGFNIWRLSSVTVVASQFGSDQWRRKGPLGWVFGKVFDAISARLPDGLSASLHREGLVQSASAAMLRHMRPGSSLHRLLGYLPQADSILGLSEACSESDVSDADCGRLTRG</sequence>
<feature type="region of interest" description="Disordered" evidence="4">
    <location>
        <begin position="213"/>
        <end position="262"/>
    </location>
</feature>
<protein>
    <recommendedName>
        <fullName evidence="5">N-acetyltransferase domain-containing protein</fullName>
    </recommendedName>
</protein>
<dbReference type="SUPFAM" id="SSF55729">
    <property type="entry name" value="Acyl-CoA N-acyltransferases (Nat)"/>
    <property type="match status" value="1"/>
</dbReference>
<dbReference type="Gene3D" id="1.25.40.20">
    <property type="entry name" value="Ankyrin repeat-containing domain"/>
    <property type="match status" value="1"/>
</dbReference>
<dbReference type="InterPro" id="IPR036770">
    <property type="entry name" value="Ankyrin_rpt-contain_sf"/>
</dbReference>
<feature type="domain" description="N-acetyltransferase" evidence="5">
    <location>
        <begin position="354"/>
        <end position="508"/>
    </location>
</feature>
<dbReference type="PROSITE" id="PS51186">
    <property type="entry name" value="GNAT"/>
    <property type="match status" value="1"/>
</dbReference>
<dbReference type="SMART" id="SM00248">
    <property type="entry name" value="ANK"/>
    <property type="match status" value="5"/>
</dbReference>
<dbReference type="Gene3D" id="3.40.630.30">
    <property type="match status" value="1"/>
</dbReference>
<comment type="caution">
    <text evidence="6">The sequence shown here is derived from an EMBL/GenBank/DDBJ whole genome shotgun (WGS) entry which is preliminary data.</text>
</comment>
<feature type="repeat" description="ANK" evidence="3">
    <location>
        <begin position="88"/>
        <end position="120"/>
    </location>
</feature>
<evidence type="ECO:0000313" key="7">
    <source>
        <dbReference type="Proteomes" id="UP000626109"/>
    </source>
</evidence>
<feature type="repeat" description="ANK" evidence="3">
    <location>
        <begin position="121"/>
        <end position="153"/>
    </location>
</feature>